<feature type="domain" description="CS" evidence="4">
    <location>
        <begin position="208"/>
        <end position="300"/>
    </location>
</feature>
<dbReference type="GeneID" id="30009314"/>
<feature type="region of interest" description="Disordered" evidence="2">
    <location>
        <begin position="303"/>
        <end position="411"/>
    </location>
</feature>
<dbReference type="AlphaFoldDB" id="A0A178ZK29"/>
<feature type="compositionally biased region" description="Low complexity" evidence="2">
    <location>
        <begin position="195"/>
        <end position="204"/>
    </location>
</feature>
<dbReference type="Proteomes" id="UP000078343">
    <property type="component" value="Unassembled WGS sequence"/>
</dbReference>
<feature type="region of interest" description="Disordered" evidence="2">
    <location>
        <begin position="175"/>
        <end position="210"/>
    </location>
</feature>
<dbReference type="PROSITE" id="PS51203">
    <property type="entry name" value="CS"/>
    <property type="match status" value="1"/>
</dbReference>
<feature type="compositionally biased region" description="Acidic residues" evidence="2">
    <location>
        <begin position="396"/>
        <end position="410"/>
    </location>
</feature>
<name>A0A178ZK29_9EURO</name>
<dbReference type="RefSeq" id="XP_018693511.1">
    <property type="nucleotide sequence ID" value="XM_018836658.1"/>
</dbReference>
<dbReference type="SUPFAM" id="SSF48452">
    <property type="entry name" value="TPR-like"/>
    <property type="match status" value="1"/>
</dbReference>
<keyword evidence="6" id="KW-1185">Reference proteome</keyword>
<protein>
    <recommendedName>
        <fullName evidence="7">CS domain-containing protein</fullName>
    </recommendedName>
</protein>
<dbReference type="InterPro" id="IPR044563">
    <property type="entry name" value="Sgt1-like"/>
</dbReference>
<dbReference type="EMBL" id="LVYI01000004">
    <property type="protein sequence ID" value="OAP60144.1"/>
    <property type="molecule type" value="Genomic_DNA"/>
</dbReference>
<reference evidence="5 6" key="1">
    <citation type="submission" date="2016-04" db="EMBL/GenBank/DDBJ databases">
        <title>Draft genome of Fonsecaea erecta CBS 125763.</title>
        <authorList>
            <person name="Weiss V.A."/>
            <person name="Vicente V.A."/>
            <person name="Raittz R.T."/>
            <person name="Moreno L.F."/>
            <person name="De Souza E.M."/>
            <person name="Pedrosa F.O."/>
            <person name="Steffens M.B."/>
            <person name="Faoro H."/>
            <person name="Tadra-Sfeir M.Z."/>
            <person name="Najafzadeh M.J."/>
            <person name="Felipe M.S."/>
            <person name="Teixeira M."/>
            <person name="Sun J."/>
            <person name="Xi L."/>
            <person name="Gomes R."/>
            <person name="De Azevedo C.M."/>
            <person name="Salgado C.G."/>
            <person name="Da Silva M.B."/>
            <person name="Nascimento M.F."/>
            <person name="Queiroz-Telles F."/>
            <person name="Attili D.S."/>
            <person name="Gorbushina A."/>
        </authorList>
    </citation>
    <scope>NUCLEOTIDE SEQUENCE [LARGE SCALE GENOMIC DNA]</scope>
    <source>
        <strain evidence="5 6">CBS 125763</strain>
    </source>
</reference>
<dbReference type="Gene3D" id="1.25.40.10">
    <property type="entry name" value="Tetratricopeptide repeat domain"/>
    <property type="match status" value="1"/>
</dbReference>
<dbReference type="PANTHER" id="PTHR45862">
    <property type="entry name" value="PROTEIN SGT1 HOMOLOG"/>
    <property type="match status" value="1"/>
</dbReference>
<dbReference type="InterPro" id="IPR007699">
    <property type="entry name" value="SGS_dom"/>
</dbReference>
<dbReference type="Gene3D" id="2.60.40.790">
    <property type="match status" value="1"/>
</dbReference>
<dbReference type="PROSITE" id="PS51048">
    <property type="entry name" value="SGS"/>
    <property type="match status" value="1"/>
</dbReference>
<dbReference type="STRING" id="1367422.A0A178ZK29"/>
<dbReference type="CDD" id="cd06466">
    <property type="entry name" value="p23_CS_SGT1_like"/>
    <property type="match status" value="1"/>
</dbReference>
<feature type="domain" description="SGS" evidence="3">
    <location>
        <begin position="341"/>
        <end position="463"/>
    </location>
</feature>
<gene>
    <name evidence="5" type="ORF">AYL99_05146</name>
</gene>
<organism evidence="5 6">
    <name type="scientific">Fonsecaea erecta</name>
    <dbReference type="NCBI Taxonomy" id="1367422"/>
    <lineage>
        <taxon>Eukaryota</taxon>
        <taxon>Fungi</taxon>
        <taxon>Dikarya</taxon>
        <taxon>Ascomycota</taxon>
        <taxon>Pezizomycotina</taxon>
        <taxon>Eurotiomycetes</taxon>
        <taxon>Chaetothyriomycetidae</taxon>
        <taxon>Chaetothyriales</taxon>
        <taxon>Herpotrichiellaceae</taxon>
        <taxon>Fonsecaea</taxon>
    </lineage>
</organism>
<feature type="compositionally biased region" description="Basic and acidic residues" evidence="2">
    <location>
        <begin position="352"/>
        <end position="385"/>
    </location>
</feature>
<evidence type="ECO:0008006" key="7">
    <source>
        <dbReference type="Google" id="ProtNLM"/>
    </source>
</evidence>
<comment type="similarity">
    <text evidence="1">Belongs to the SGT1 family.</text>
</comment>
<evidence type="ECO:0000313" key="6">
    <source>
        <dbReference type="Proteomes" id="UP000078343"/>
    </source>
</evidence>
<dbReference type="InterPro" id="IPR008978">
    <property type="entry name" value="HSP20-like_chaperone"/>
</dbReference>
<evidence type="ECO:0000256" key="1">
    <source>
        <dbReference type="ARBA" id="ARBA00008509"/>
    </source>
</evidence>
<dbReference type="Pfam" id="PF04969">
    <property type="entry name" value="CS"/>
    <property type="match status" value="1"/>
</dbReference>
<dbReference type="Pfam" id="PF05002">
    <property type="entry name" value="SGS"/>
    <property type="match status" value="1"/>
</dbReference>
<proteinExistence type="inferred from homology"/>
<dbReference type="SUPFAM" id="SSF49764">
    <property type="entry name" value="HSP20-like chaperones"/>
    <property type="match status" value="1"/>
</dbReference>
<comment type="caution">
    <text evidence="5">The sequence shown here is derived from an EMBL/GenBank/DDBJ whole genome shotgun (WGS) entry which is preliminary data.</text>
</comment>
<evidence type="ECO:0000313" key="5">
    <source>
        <dbReference type="EMBL" id="OAP60144.1"/>
    </source>
</evidence>
<dbReference type="OrthoDB" id="1898560at2759"/>
<evidence type="ECO:0000259" key="3">
    <source>
        <dbReference type="PROSITE" id="PS51048"/>
    </source>
</evidence>
<sequence>MDQAARGAAAIESKDFRLAVSLYTRALIEHPHSPDYFIQRSLAFARLSPPRHDLALNDAEYAVLLAQIRAKREKIEAAQHRRVVALHGLGRYADAKAVLQLIAKWRTTKPAQMEGNMWMAKVEGKLKDLPESERVSSEKEYPEIDLPNQTQMQQLLKAQLKPDGSYKFEEKEAVEMTAPDAATRTTKPNGDGTLTDASPSTAAPPSVPTNIRHEWYQSPQTVTLTLYAKNVPKDACEIDIQEDSVSISFPHPSDPHSTFTFTLDPLFALIDPSQSRSAVLSTKVELTLKKAQAGKWHNLAGVAPLKAPSSNTGSVKTSTSMLTDPSSSATQPAVVKENAPSYPTSSRTGPKNWDKLADELHAQTKAKAKAESKGKAKSKPDDSSKDTQSSPPTSDVGEDADYDSDFDTGDAVDGFFKKLYASADEDTRRAMMKSFYESNGTALSTNWKEVGSKKVEEVKSSHE</sequence>
<evidence type="ECO:0000259" key="4">
    <source>
        <dbReference type="PROSITE" id="PS51203"/>
    </source>
</evidence>
<feature type="compositionally biased region" description="Polar residues" evidence="2">
    <location>
        <begin position="308"/>
        <end position="331"/>
    </location>
</feature>
<dbReference type="InterPro" id="IPR007052">
    <property type="entry name" value="CS_dom"/>
</dbReference>
<dbReference type="GO" id="GO:0051087">
    <property type="term" value="F:protein-folding chaperone binding"/>
    <property type="evidence" value="ECO:0007669"/>
    <property type="project" value="InterPro"/>
</dbReference>
<accession>A0A178ZK29</accession>
<evidence type="ECO:0000256" key="2">
    <source>
        <dbReference type="SAM" id="MobiDB-lite"/>
    </source>
</evidence>
<feature type="compositionally biased region" description="Low complexity" evidence="2">
    <location>
        <begin position="386"/>
        <end position="395"/>
    </location>
</feature>
<dbReference type="InterPro" id="IPR011990">
    <property type="entry name" value="TPR-like_helical_dom_sf"/>
</dbReference>